<comment type="caution">
    <text evidence="2">The sequence shown here is derived from an EMBL/GenBank/DDBJ whole genome shotgun (WGS) entry which is preliminary data.</text>
</comment>
<accession>A0ABV8LXE7</accession>
<dbReference type="SUPFAM" id="SSF46785">
    <property type="entry name" value="Winged helix' DNA-binding domain"/>
    <property type="match status" value="1"/>
</dbReference>
<dbReference type="Pfam" id="PF12802">
    <property type="entry name" value="MarR_2"/>
    <property type="match status" value="1"/>
</dbReference>
<dbReference type="PRINTS" id="PR00598">
    <property type="entry name" value="HTHMARR"/>
</dbReference>
<dbReference type="InterPro" id="IPR036388">
    <property type="entry name" value="WH-like_DNA-bd_sf"/>
</dbReference>
<organism evidence="2 3">
    <name type="scientific">Hamadaea flava</name>
    <dbReference type="NCBI Taxonomy" id="1742688"/>
    <lineage>
        <taxon>Bacteria</taxon>
        <taxon>Bacillati</taxon>
        <taxon>Actinomycetota</taxon>
        <taxon>Actinomycetes</taxon>
        <taxon>Micromonosporales</taxon>
        <taxon>Micromonosporaceae</taxon>
        <taxon>Hamadaea</taxon>
    </lineage>
</organism>
<dbReference type="Gene3D" id="1.10.10.10">
    <property type="entry name" value="Winged helix-like DNA-binding domain superfamily/Winged helix DNA-binding domain"/>
    <property type="match status" value="1"/>
</dbReference>
<proteinExistence type="predicted"/>
<dbReference type="PANTHER" id="PTHR33164:SF95">
    <property type="entry name" value="TRANSCRIPTIONAL REGULATOR"/>
    <property type="match status" value="1"/>
</dbReference>
<dbReference type="EMBL" id="JBHSAY010000024">
    <property type="protein sequence ID" value="MFC4135705.1"/>
    <property type="molecule type" value="Genomic_DNA"/>
</dbReference>
<protein>
    <submittedName>
        <fullName evidence="2">MarR family winged helix-turn-helix transcriptional regulator</fullName>
    </submittedName>
</protein>
<evidence type="ECO:0000259" key="1">
    <source>
        <dbReference type="PROSITE" id="PS50995"/>
    </source>
</evidence>
<sequence length="152" mass="16852">MHDQVVPSATVPSRIRDRVTWLISRNYERSRGLLNDGFAADGAGLRSYHYRLLAALEEWGPVGQADLGRATGVDRSDVVAVLGDLEQLGLVERTVNPSNRRRNIVSITAAGDARLRELDHVIDEVQERVLAPLSADERSQLMRLLRKLTDAG</sequence>
<gene>
    <name evidence="2" type="ORF">ACFOZ4_34265</name>
</gene>
<dbReference type="InterPro" id="IPR000835">
    <property type="entry name" value="HTH_MarR-typ"/>
</dbReference>
<evidence type="ECO:0000313" key="2">
    <source>
        <dbReference type="EMBL" id="MFC4135705.1"/>
    </source>
</evidence>
<dbReference type="SMART" id="SM00347">
    <property type="entry name" value="HTH_MARR"/>
    <property type="match status" value="1"/>
</dbReference>
<reference evidence="3" key="1">
    <citation type="journal article" date="2019" name="Int. J. Syst. Evol. Microbiol.">
        <title>The Global Catalogue of Microorganisms (GCM) 10K type strain sequencing project: providing services to taxonomists for standard genome sequencing and annotation.</title>
        <authorList>
            <consortium name="The Broad Institute Genomics Platform"/>
            <consortium name="The Broad Institute Genome Sequencing Center for Infectious Disease"/>
            <person name="Wu L."/>
            <person name="Ma J."/>
        </authorList>
    </citation>
    <scope>NUCLEOTIDE SEQUENCE [LARGE SCALE GENOMIC DNA]</scope>
    <source>
        <strain evidence="3">CGMCC 4.7289</strain>
    </source>
</reference>
<dbReference type="InterPro" id="IPR039422">
    <property type="entry name" value="MarR/SlyA-like"/>
</dbReference>
<feature type="domain" description="HTH marR-type" evidence="1">
    <location>
        <begin position="16"/>
        <end position="150"/>
    </location>
</feature>
<dbReference type="PANTHER" id="PTHR33164">
    <property type="entry name" value="TRANSCRIPTIONAL REGULATOR, MARR FAMILY"/>
    <property type="match status" value="1"/>
</dbReference>
<dbReference type="PROSITE" id="PS50995">
    <property type="entry name" value="HTH_MARR_2"/>
    <property type="match status" value="1"/>
</dbReference>
<evidence type="ECO:0000313" key="3">
    <source>
        <dbReference type="Proteomes" id="UP001595816"/>
    </source>
</evidence>
<dbReference type="Proteomes" id="UP001595816">
    <property type="component" value="Unassembled WGS sequence"/>
</dbReference>
<dbReference type="RefSeq" id="WP_253760689.1">
    <property type="nucleotide sequence ID" value="NZ_JAMZDZ010000001.1"/>
</dbReference>
<keyword evidence="3" id="KW-1185">Reference proteome</keyword>
<dbReference type="InterPro" id="IPR036390">
    <property type="entry name" value="WH_DNA-bd_sf"/>
</dbReference>
<name>A0ABV8LXE7_9ACTN</name>